<feature type="region of interest" description="Disordered" evidence="2">
    <location>
        <begin position="1"/>
        <end position="23"/>
    </location>
</feature>
<feature type="compositionally biased region" description="Polar residues" evidence="2">
    <location>
        <begin position="1004"/>
        <end position="1013"/>
    </location>
</feature>
<evidence type="ECO:0000259" key="3">
    <source>
        <dbReference type="PROSITE" id="PS50010"/>
    </source>
</evidence>
<feature type="compositionally biased region" description="Polar residues" evidence="2">
    <location>
        <begin position="718"/>
        <end position="727"/>
    </location>
</feature>
<feature type="domain" description="DH" evidence="3">
    <location>
        <begin position="341"/>
        <end position="526"/>
    </location>
</feature>
<dbReference type="PANTHER" id="PTHR46944:SF1">
    <property type="entry name" value="RHO GUANINE NUCLEOTIDE EXCHANGE FACTOR 33"/>
    <property type="match status" value="1"/>
</dbReference>
<feature type="region of interest" description="Disordered" evidence="2">
    <location>
        <begin position="933"/>
        <end position="1015"/>
    </location>
</feature>
<feature type="region of interest" description="Disordered" evidence="2">
    <location>
        <begin position="1171"/>
        <end position="1263"/>
    </location>
</feature>
<gene>
    <name evidence="4" type="ORF">KP79_PYT10754</name>
</gene>
<feature type="region of interest" description="Disordered" evidence="2">
    <location>
        <begin position="665"/>
        <end position="791"/>
    </location>
</feature>
<dbReference type="Proteomes" id="UP000242188">
    <property type="component" value="Unassembled WGS sequence"/>
</dbReference>
<feature type="compositionally biased region" description="Polar residues" evidence="2">
    <location>
        <begin position="560"/>
        <end position="569"/>
    </location>
</feature>
<feature type="compositionally biased region" description="Polar residues" evidence="2">
    <location>
        <begin position="952"/>
        <end position="971"/>
    </location>
</feature>
<dbReference type="EMBL" id="NEDP02005568">
    <property type="protein sequence ID" value="OWF38369.1"/>
    <property type="molecule type" value="Genomic_DNA"/>
</dbReference>
<proteinExistence type="predicted"/>
<dbReference type="SMART" id="SM00325">
    <property type="entry name" value="RhoGEF"/>
    <property type="match status" value="1"/>
</dbReference>
<dbReference type="AlphaFoldDB" id="A0A210PPD9"/>
<dbReference type="CDD" id="cd00160">
    <property type="entry name" value="RhoGEF"/>
    <property type="match status" value="1"/>
</dbReference>
<comment type="caution">
    <text evidence="4">The sequence shown here is derived from an EMBL/GenBank/DDBJ whole genome shotgun (WGS) entry which is preliminary data.</text>
</comment>
<reference evidence="4 5" key="1">
    <citation type="journal article" date="2017" name="Nat. Ecol. Evol.">
        <title>Scallop genome provides insights into evolution of bilaterian karyotype and development.</title>
        <authorList>
            <person name="Wang S."/>
            <person name="Zhang J."/>
            <person name="Jiao W."/>
            <person name="Li J."/>
            <person name="Xun X."/>
            <person name="Sun Y."/>
            <person name="Guo X."/>
            <person name="Huan P."/>
            <person name="Dong B."/>
            <person name="Zhang L."/>
            <person name="Hu X."/>
            <person name="Sun X."/>
            <person name="Wang J."/>
            <person name="Zhao C."/>
            <person name="Wang Y."/>
            <person name="Wang D."/>
            <person name="Huang X."/>
            <person name="Wang R."/>
            <person name="Lv J."/>
            <person name="Li Y."/>
            <person name="Zhang Z."/>
            <person name="Liu B."/>
            <person name="Lu W."/>
            <person name="Hui Y."/>
            <person name="Liang J."/>
            <person name="Zhou Z."/>
            <person name="Hou R."/>
            <person name="Li X."/>
            <person name="Liu Y."/>
            <person name="Li H."/>
            <person name="Ning X."/>
            <person name="Lin Y."/>
            <person name="Zhao L."/>
            <person name="Xing Q."/>
            <person name="Dou J."/>
            <person name="Li Y."/>
            <person name="Mao J."/>
            <person name="Guo H."/>
            <person name="Dou H."/>
            <person name="Li T."/>
            <person name="Mu C."/>
            <person name="Jiang W."/>
            <person name="Fu Q."/>
            <person name="Fu X."/>
            <person name="Miao Y."/>
            <person name="Liu J."/>
            <person name="Yu Q."/>
            <person name="Li R."/>
            <person name="Liao H."/>
            <person name="Li X."/>
            <person name="Kong Y."/>
            <person name="Jiang Z."/>
            <person name="Chourrout D."/>
            <person name="Li R."/>
            <person name="Bao Z."/>
        </authorList>
    </citation>
    <scope>NUCLEOTIDE SEQUENCE [LARGE SCALE GENOMIC DNA]</scope>
    <source>
        <strain evidence="4 5">PY_sf001</strain>
    </source>
</reference>
<feature type="region of interest" description="Disordered" evidence="2">
    <location>
        <begin position="810"/>
        <end position="906"/>
    </location>
</feature>
<feature type="compositionally biased region" description="Polar residues" evidence="2">
    <location>
        <begin position="838"/>
        <end position="852"/>
    </location>
</feature>
<evidence type="ECO:0000256" key="1">
    <source>
        <dbReference type="SAM" id="Coils"/>
    </source>
</evidence>
<dbReference type="InterPro" id="IPR035899">
    <property type="entry name" value="DBL_dom_sf"/>
</dbReference>
<sequence>MGRSAGRKDSRKHDHKSPGASSSPDVWCIFRVRGGARLSDTQRISCCDKATGVCEGDLPKRRCWQRGRRCCEDNEFSDDKEDIYTTAGESSDMDDSSAENSYCSYTNSATMDQMELEEQLALVQEMVQEMKTGFATAMEELANIQFGDQTLQQQMVTDRSENRQRTVELTDAVQSLKVEIENLSGQLKEVSEAQRSLEVKVDNVKSFDKEAFLDELQNLGVVNDQARYQVPTSTRSSEVQPKDVSPLVHPYLASLAQDKGDDSDAQSVTALACKSLNLSQALHEKCLHLDLSASSDDDETIRHAQNARLALLNPDTIHLSEAKAHFSKKIPPHEKVLEEVQREKCAQEAINAERSYCSQLWTLIDAVIRPLRQEELMAQRDLNTVFPSYLPHLYEQHCIMLRKMEERMLKWKYTGLIGDVFVKFTDAQEGEGLSVYKDYINDFPTVISNMNYWFTQSARFRDIMGSSSLATSSVIPLLLAPLQQIPKYSLLIKNMLKHTEPDHPDRYYLDTALTRLKSFLGMMNNDLEHAMQFMNVNKDPIDRSRDYGNSIRSRSSGSSCEANQVSSARDSGIHSNGEDTLLRQPASPNTTRRYVLQVLRDRREREAVESLNEIRERPRSAIPVRSHVLGYGSHPDLTTRELTEFVSGGTRDLPSYAPYQSASKMYSSMTKIQQTRDPPKSPEKPPRKIKIRRRPDSQKSSMSSNSNYLRPLTPHLPFNSTSRQDVYNENDIPRSHSANRRLRSNRPASSIDFTGGDSERRNKMIEQISFHPPVLSTPRDHASDGRSHSELHLSLQRLMAERDRSDALENDRYDRPVNHFQPLDVSSVHSSEVRESYPQHNQRSSNYGQEMHQQQEDYGIFGDDDEEESYQHSPRDIVTSQRSRPRDTEVLGSDRNFVSADSGLHLSRSGNVGPKVMSGEQLAASLALSLGDQISTEEEDSTSSHDHAHLNSHGQQGSMHLLSSQAVSSNEQLDHTPRATERVESSNGSHKLEPRKPARGVNSVKRSSVQSSYDKGEVVGDSVIHVINDSSDNPRLSHPSGIPIDLKTDNNINQSNINTLERARKYVVPAEKPSEDTMPRQQIPTKLRTSFSDINRNELKVSSVDSNNVIKRTALPVAQQSQRTGLSPSNADGTHIPTIRGRRGSASVERTPKKLPVVMGRLSQPNLEQMTAGAKFPSPPVSPTKMTAKDTKIPLYTPNRAKKDRAPMSPRDPMSKSNEDISKLKKKTGGTAFKQSIKNFFGRKRPAAGFEDTSNVELEEGQV</sequence>
<dbReference type="InterPro" id="IPR042849">
    <property type="entry name" value="ARHGEF33"/>
</dbReference>
<feature type="coiled-coil region" evidence="1">
    <location>
        <begin position="173"/>
        <end position="200"/>
    </location>
</feature>
<dbReference type="InterPro" id="IPR000219">
    <property type="entry name" value="DH_dom"/>
</dbReference>
<evidence type="ECO:0000256" key="2">
    <source>
        <dbReference type="SAM" id="MobiDB-lite"/>
    </source>
</evidence>
<dbReference type="OrthoDB" id="245697at2759"/>
<keyword evidence="5" id="KW-1185">Reference proteome</keyword>
<dbReference type="PROSITE" id="PS50010">
    <property type="entry name" value="DH_2"/>
    <property type="match status" value="1"/>
</dbReference>
<dbReference type="GO" id="GO:0005085">
    <property type="term" value="F:guanyl-nucleotide exchange factor activity"/>
    <property type="evidence" value="ECO:0007669"/>
    <property type="project" value="InterPro"/>
</dbReference>
<evidence type="ECO:0000313" key="4">
    <source>
        <dbReference type="EMBL" id="OWF38369.1"/>
    </source>
</evidence>
<dbReference type="PANTHER" id="PTHR46944">
    <property type="entry name" value="RHO GUANINE NUCLEOTIDE EXCHANGE FACTOR 33"/>
    <property type="match status" value="1"/>
</dbReference>
<feature type="compositionally biased region" description="Basic and acidic residues" evidence="2">
    <location>
        <begin position="778"/>
        <end position="791"/>
    </location>
</feature>
<evidence type="ECO:0000313" key="5">
    <source>
        <dbReference type="Proteomes" id="UP000242188"/>
    </source>
</evidence>
<dbReference type="SUPFAM" id="SSF48065">
    <property type="entry name" value="DBL homology domain (DH-domain)"/>
    <property type="match status" value="1"/>
</dbReference>
<feature type="compositionally biased region" description="Low complexity" evidence="2">
    <location>
        <begin position="550"/>
        <end position="559"/>
    </location>
</feature>
<dbReference type="Pfam" id="PF00621">
    <property type="entry name" value="RhoGEF"/>
    <property type="match status" value="1"/>
</dbReference>
<feature type="compositionally biased region" description="Basic and acidic residues" evidence="2">
    <location>
        <begin position="1"/>
        <end position="12"/>
    </location>
</feature>
<accession>A0A210PPD9</accession>
<feature type="region of interest" description="Disordered" evidence="2">
    <location>
        <begin position="1118"/>
        <end position="1148"/>
    </location>
</feature>
<name>A0A210PPD9_MIZYE</name>
<feature type="compositionally biased region" description="Basic and acidic residues" evidence="2">
    <location>
        <begin position="677"/>
        <end position="686"/>
    </location>
</feature>
<keyword evidence="1" id="KW-0175">Coiled coil</keyword>
<feature type="region of interest" description="Disordered" evidence="2">
    <location>
        <begin position="1028"/>
        <end position="1049"/>
    </location>
</feature>
<feature type="compositionally biased region" description="Basic and acidic residues" evidence="2">
    <location>
        <begin position="1213"/>
        <end position="1223"/>
    </location>
</feature>
<feature type="region of interest" description="Disordered" evidence="2">
    <location>
        <begin position="544"/>
        <end position="589"/>
    </location>
</feature>
<feature type="compositionally biased region" description="Polar residues" evidence="2">
    <location>
        <begin position="1118"/>
        <end position="1132"/>
    </location>
</feature>
<dbReference type="Gene3D" id="1.20.900.10">
    <property type="entry name" value="Dbl homology (DH) domain"/>
    <property type="match status" value="1"/>
</dbReference>
<feature type="compositionally biased region" description="Basic and acidic residues" evidence="2">
    <location>
        <begin position="972"/>
        <end position="996"/>
    </location>
</feature>
<protein>
    <submittedName>
        <fullName evidence="4">Rho guanine nucleotide exchange factor 33</fullName>
    </submittedName>
</protein>
<dbReference type="STRING" id="6573.A0A210PPD9"/>
<feature type="compositionally biased region" description="Polar residues" evidence="2">
    <location>
        <begin position="665"/>
        <end position="675"/>
    </location>
</feature>
<organism evidence="4 5">
    <name type="scientific">Mizuhopecten yessoensis</name>
    <name type="common">Japanese scallop</name>
    <name type="synonym">Patinopecten yessoensis</name>
    <dbReference type="NCBI Taxonomy" id="6573"/>
    <lineage>
        <taxon>Eukaryota</taxon>
        <taxon>Metazoa</taxon>
        <taxon>Spiralia</taxon>
        <taxon>Lophotrochozoa</taxon>
        <taxon>Mollusca</taxon>
        <taxon>Bivalvia</taxon>
        <taxon>Autobranchia</taxon>
        <taxon>Pteriomorphia</taxon>
        <taxon>Pectinida</taxon>
        <taxon>Pectinoidea</taxon>
        <taxon>Pectinidae</taxon>
        <taxon>Mizuhopecten</taxon>
    </lineage>
</organism>